<evidence type="ECO:0000313" key="1">
    <source>
        <dbReference type="EMBL" id="KAK2732171.1"/>
    </source>
</evidence>
<organism evidence="1 2">
    <name type="scientific">Colletotrichum kahawae</name>
    <name type="common">Coffee berry disease fungus</name>
    <dbReference type="NCBI Taxonomy" id="34407"/>
    <lineage>
        <taxon>Eukaryota</taxon>
        <taxon>Fungi</taxon>
        <taxon>Dikarya</taxon>
        <taxon>Ascomycota</taxon>
        <taxon>Pezizomycotina</taxon>
        <taxon>Sordariomycetes</taxon>
        <taxon>Hypocreomycetidae</taxon>
        <taxon>Glomerellales</taxon>
        <taxon>Glomerellaceae</taxon>
        <taxon>Colletotrichum</taxon>
        <taxon>Colletotrichum gloeosporioides species complex</taxon>
    </lineage>
</organism>
<dbReference type="Proteomes" id="UP001281614">
    <property type="component" value="Unassembled WGS sequence"/>
</dbReference>
<gene>
    <name evidence="1" type="ORF">CKAH01_02117</name>
</gene>
<dbReference type="EMBL" id="VYYT01000554">
    <property type="protein sequence ID" value="KAK2732171.1"/>
    <property type="molecule type" value="Genomic_DNA"/>
</dbReference>
<protein>
    <submittedName>
        <fullName evidence="1">Uncharacterized protein</fullName>
    </submittedName>
</protein>
<reference evidence="1" key="1">
    <citation type="submission" date="2023-02" db="EMBL/GenBank/DDBJ databases">
        <title>Colletotrichum kahawae CIFC_Que2 genome sequencing and assembly.</title>
        <authorList>
            <person name="Baroncelli R."/>
        </authorList>
    </citation>
    <scope>NUCLEOTIDE SEQUENCE</scope>
    <source>
        <strain evidence="1">CIFC_Que2</strain>
    </source>
</reference>
<name>A0AAD9Y2V1_COLKA</name>
<comment type="caution">
    <text evidence="1">The sequence shown here is derived from an EMBL/GenBank/DDBJ whole genome shotgun (WGS) entry which is preliminary data.</text>
</comment>
<dbReference type="AlphaFoldDB" id="A0AAD9Y2V1"/>
<proteinExistence type="predicted"/>
<evidence type="ECO:0000313" key="2">
    <source>
        <dbReference type="Proteomes" id="UP001281614"/>
    </source>
</evidence>
<accession>A0AAD9Y2V1</accession>
<keyword evidence="2" id="KW-1185">Reference proteome</keyword>
<sequence length="169" mass="19761">MSPSHDIFDIRPIKVVSFPDHVHEKENNRDLQNQRRLTEGEHERWMHSNKNGWDHLTITSASFYCFFFSTPVVDEQYHNNCLFDLAADSDTQLQPSNNRTLQEHHPRRANFRNTWLDRLRYAPLQIDSPGSFSLTAAVLVRRAASAFEPTILLFYTGSSLQRYIRNGRV</sequence>